<dbReference type="EMBL" id="CP092871">
    <property type="protein sequence ID" value="UYV72175.1"/>
    <property type="molecule type" value="Genomic_DNA"/>
</dbReference>
<evidence type="ECO:0000313" key="2">
    <source>
        <dbReference type="EMBL" id="UYV72175.1"/>
    </source>
</evidence>
<protein>
    <submittedName>
        <fullName evidence="2">Uncharacterized protein</fullName>
    </submittedName>
</protein>
<gene>
    <name evidence="2" type="ORF">LAZ67_9002070</name>
</gene>
<reference evidence="2 3" key="1">
    <citation type="submission" date="2022-01" db="EMBL/GenBank/DDBJ databases">
        <title>A chromosomal length assembly of Cordylochernes scorpioides.</title>
        <authorList>
            <person name="Zeh D."/>
            <person name="Zeh J."/>
        </authorList>
    </citation>
    <scope>NUCLEOTIDE SEQUENCE [LARGE SCALE GENOMIC DNA]</scope>
    <source>
        <strain evidence="2">IN4F17</strain>
        <tissue evidence="2">Whole Body</tissue>
    </source>
</reference>
<feature type="region of interest" description="Disordered" evidence="1">
    <location>
        <begin position="352"/>
        <end position="373"/>
    </location>
</feature>
<keyword evidence="3" id="KW-1185">Reference proteome</keyword>
<dbReference type="Proteomes" id="UP001235939">
    <property type="component" value="Chromosome 09"/>
</dbReference>
<organism evidence="2 3">
    <name type="scientific">Cordylochernes scorpioides</name>
    <dbReference type="NCBI Taxonomy" id="51811"/>
    <lineage>
        <taxon>Eukaryota</taxon>
        <taxon>Metazoa</taxon>
        <taxon>Ecdysozoa</taxon>
        <taxon>Arthropoda</taxon>
        <taxon>Chelicerata</taxon>
        <taxon>Arachnida</taxon>
        <taxon>Pseudoscorpiones</taxon>
        <taxon>Cheliferoidea</taxon>
        <taxon>Chernetidae</taxon>
        <taxon>Cordylochernes</taxon>
    </lineage>
</organism>
<evidence type="ECO:0000313" key="3">
    <source>
        <dbReference type="Proteomes" id="UP001235939"/>
    </source>
</evidence>
<evidence type="ECO:0000256" key="1">
    <source>
        <dbReference type="SAM" id="MobiDB-lite"/>
    </source>
</evidence>
<sequence>MLERNSTVNKDPYIAQLHHVNEAIQQKRPGRQGGRKKGETKSILEERHKARLEEQEMKLIEEGVRRSQSIKDRNDANLIMEIDHYIPENFKEAMDSGERNEWHKAMEEELSLVLILFLGILCTSPHLLTAALTQVGSTQRTETDLPPFDGTYAARQFFQVYDRKMDEALVTTPDKLLRLPSYLTRQPLELFRKLRLATQSYFQVRQTLMDLYPESNEASFAKYFAMKLAGQAVLEKYYREKIALGMQLGLPQEVILETLKEGLPLSDQRLVRVVPPESLGEWFQLVQRIHGPSAPRAHTPAHPEEQVRGLHLLRRRTVNSAAPIIGTVNADINQLNTRARGQCKQPHIHHTPYLHHKARDKPPETPQPLANQV</sequence>
<accession>A0ABY6KTI5</accession>
<name>A0ABY6KTI5_9ARAC</name>
<proteinExistence type="predicted"/>
<feature type="region of interest" description="Disordered" evidence="1">
    <location>
        <begin position="23"/>
        <end position="42"/>
    </location>
</feature>